<dbReference type="SUPFAM" id="SSF51445">
    <property type="entry name" value="(Trans)glycosidases"/>
    <property type="match status" value="1"/>
</dbReference>
<reference evidence="1 2" key="1">
    <citation type="journal article" date="2014" name="PLoS ONE">
        <title>The first complete genome sequence of the class fimbriimonadia in the phylum armatimonadetes.</title>
        <authorList>
            <person name="Hu Z.Y."/>
            <person name="Wang Y.Z."/>
            <person name="Im W.T."/>
            <person name="Wang S.Y."/>
            <person name="Zhao G.P."/>
            <person name="Zheng H.J."/>
            <person name="Quan Z.X."/>
        </authorList>
    </citation>
    <scope>NUCLEOTIDE SEQUENCE [LARGE SCALE GENOMIC DNA]</scope>
    <source>
        <strain evidence="1">Gsoil 348</strain>
    </source>
</reference>
<accession>A0A068NKT7</accession>
<dbReference type="OrthoDB" id="9802444at2"/>
<dbReference type="Gene3D" id="3.20.20.80">
    <property type="entry name" value="Glycosidases"/>
    <property type="match status" value="1"/>
</dbReference>
<name>A0A068NKT7_FIMGI</name>
<sequence>MFSLVFLLAPSFSPSIGEVRMISGPARPGRISEWSIELSARYRDPFDAADMALDGDVITPSGKRLRIPGFLYRPYRREIGKVTLPIAYSSTEALRSGAAAKERTYPAGEILTPSGPESWRVRFTPTEAGSYRISFVVRDHDGTAGSRTLLFRVAGKPSAGFVRIDPSNPRGFRLTTGQSFFPLGANIGWAGERGTRDYDDWLPNYASAGANWGRVWLSPGWTTFALEKPGQLGFDLANAWRLDCVLSSARAKGIRLALCIDSYNVLCDKVNWPEWERSPFNRLNGGVIDQPSQFWSDPETARRYRNKLRYLVARWGADPAVFGWEFWNEVDGVTGYQVEGVREWHRRMGAYLRTIDPYRHLISTSFGGNGSGAGDATIFSLPELDYSVSHLYEAPDAPLAVSHAQRRLGALGKPHFVAEAGADTTGPRSNDDPTGLQLHDPLWASLASGASGGSMLWWWDSYIHPRHLYPLFRPAADFMNGIDWGREALSPVAARPAFLVAPKRPLRRDIRPESGPADWSRSELNRPKVVRIDRSGAAGGPVAGLLHGTGNHPDLHNPITFRTDLPWPTRFAVEVGDVSGYGGAALRISLDGKSIVDEAFPDPDGDRVTDTLKKYAGDRIVEIPPGGHTVIVENLGQDWVKAEYRFEQAGERTAPALIAWAVAGPRLAIAWVRQEERTWRRVAERKIAIDPVPPSRLIVTGISPGRWSAEVWDTWKGGVVTLQPIVVGPAGEADVRLPKISSDIAVKLRRESAPRSIRRKVNR</sequence>
<dbReference type="Gene3D" id="2.60.40.10">
    <property type="entry name" value="Immunoglobulins"/>
    <property type="match status" value="1"/>
</dbReference>
<dbReference type="PANTHER" id="PTHR31451">
    <property type="match status" value="1"/>
</dbReference>
<dbReference type="AlphaFoldDB" id="A0A068NKT7"/>
<dbReference type="Proteomes" id="UP000027982">
    <property type="component" value="Chromosome"/>
</dbReference>
<dbReference type="PANTHER" id="PTHR31451:SF39">
    <property type="entry name" value="MANNAN ENDO-1,4-BETA-MANNOSIDASE 1"/>
    <property type="match status" value="1"/>
</dbReference>
<evidence type="ECO:0000313" key="2">
    <source>
        <dbReference type="Proteomes" id="UP000027982"/>
    </source>
</evidence>
<dbReference type="InterPro" id="IPR013783">
    <property type="entry name" value="Ig-like_fold"/>
</dbReference>
<dbReference type="HOGENOM" id="CLU_011473_0_0_0"/>
<protein>
    <recommendedName>
        <fullName evidence="3">DUF5060 domain-containing protein</fullName>
    </recommendedName>
</protein>
<dbReference type="GO" id="GO:0005576">
    <property type="term" value="C:extracellular region"/>
    <property type="evidence" value="ECO:0007669"/>
    <property type="project" value="UniProtKB-SubCell"/>
</dbReference>
<dbReference type="KEGG" id="fgi:OP10G_0042"/>
<dbReference type="InterPro" id="IPR017853">
    <property type="entry name" value="GH"/>
</dbReference>
<dbReference type="RefSeq" id="WP_025227909.1">
    <property type="nucleotide sequence ID" value="NZ_CP007139.1"/>
</dbReference>
<keyword evidence="2" id="KW-1185">Reference proteome</keyword>
<dbReference type="EMBL" id="CP007139">
    <property type="protein sequence ID" value="AIE83410.1"/>
    <property type="molecule type" value="Genomic_DNA"/>
</dbReference>
<dbReference type="GO" id="GO:0016985">
    <property type="term" value="F:mannan endo-1,4-beta-mannosidase activity"/>
    <property type="evidence" value="ECO:0007669"/>
    <property type="project" value="TreeGrafter"/>
</dbReference>
<dbReference type="STRING" id="661478.OP10G_0042"/>
<dbReference type="InterPro" id="IPR045053">
    <property type="entry name" value="MAN-like"/>
</dbReference>
<dbReference type="eggNOG" id="COG3934">
    <property type="taxonomic scope" value="Bacteria"/>
</dbReference>
<evidence type="ECO:0008006" key="3">
    <source>
        <dbReference type="Google" id="ProtNLM"/>
    </source>
</evidence>
<proteinExistence type="predicted"/>
<gene>
    <name evidence="1" type="ORF">OP10G_0042</name>
</gene>
<organism evidence="1 2">
    <name type="scientific">Fimbriimonas ginsengisoli Gsoil 348</name>
    <dbReference type="NCBI Taxonomy" id="661478"/>
    <lineage>
        <taxon>Bacteria</taxon>
        <taxon>Bacillati</taxon>
        <taxon>Armatimonadota</taxon>
        <taxon>Fimbriimonadia</taxon>
        <taxon>Fimbriimonadales</taxon>
        <taxon>Fimbriimonadaceae</taxon>
        <taxon>Fimbriimonas</taxon>
    </lineage>
</organism>
<evidence type="ECO:0000313" key="1">
    <source>
        <dbReference type="EMBL" id="AIE83410.1"/>
    </source>
</evidence>